<reference evidence="2 3" key="1">
    <citation type="submission" date="2024-04" db="EMBL/GenBank/DDBJ databases">
        <title>Phyllosticta paracitricarpa is synonymous to the EU quarantine fungus P. citricarpa based on phylogenomic analyses.</title>
        <authorList>
            <consortium name="Lawrence Berkeley National Laboratory"/>
            <person name="Van Ingen-Buijs V.A."/>
            <person name="Van Westerhoven A.C."/>
            <person name="Haridas S."/>
            <person name="Skiadas P."/>
            <person name="Martin F."/>
            <person name="Groenewald J.Z."/>
            <person name="Crous P.W."/>
            <person name="Seidl M.F."/>
        </authorList>
    </citation>
    <scope>NUCLEOTIDE SEQUENCE [LARGE SCALE GENOMIC DNA]</scope>
    <source>
        <strain evidence="2 3">CBS 123374</strain>
    </source>
</reference>
<keyword evidence="3" id="KW-1185">Reference proteome</keyword>
<feature type="chain" id="PRO_5046223559" evidence="1">
    <location>
        <begin position="17"/>
        <end position="161"/>
    </location>
</feature>
<gene>
    <name evidence="2" type="ORF">HDK90DRAFT_554107</name>
</gene>
<dbReference type="Proteomes" id="UP001492380">
    <property type="component" value="Unassembled WGS sequence"/>
</dbReference>
<evidence type="ECO:0000256" key="1">
    <source>
        <dbReference type="SAM" id="SignalP"/>
    </source>
</evidence>
<evidence type="ECO:0000313" key="2">
    <source>
        <dbReference type="EMBL" id="KAK8233921.1"/>
    </source>
</evidence>
<evidence type="ECO:0000313" key="3">
    <source>
        <dbReference type="Proteomes" id="UP001492380"/>
    </source>
</evidence>
<proteinExistence type="predicted"/>
<dbReference type="EMBL" id="JBBWRZ010000006">
    <property type="protein sequence ID" value="KAK8233921.1"/>
    <property type="molecule type" value="Genomic_DNA"/>
</dbReference>
<protein>
    <submittedName>
        <fullName evidence="2">Uncharacterized protein</fullName>
    </submittedName>
</protein>
<sequence length="161" mass="18577">MHLALFFSGRWVVLPGADWLLSLSTNSMHCFCCASSPRCTFPLSSSHPSHLYRHGSWDQYLFRCWLVAADNSFIFRILGTHKPDSALFLEAKATGQYEYMRWRAMTLEGKVDVPDIHTCPVYTTAGNYNRLRKGATRTGVKLQKTIKDREDFKFEFKKSKK</sequence>
<feature type="signal peptide" evidence="1">
    <location>
        <begin position="1"/>
        <end position="16"/>
    </location>
</feature>
<comment type="caution">
    <text evidence="2">The sequence shown here is derived from an EMBL/GenBank/DDBJ whole genome shotgun (WGS) entry which is preliminary data.</text>
</comment>
<keyword evidence="1" id="KW-0732">Signal</keyword>
<organism evidence="2 3">
    <name type="scientific">Phyllosticta capitalensis</name>
    <dbReference type="NCBI Taxonomy" id="121624"/>
    <lineage>
        <taxon>Eukaryota</taxon>
        <taxon>Fungi</taxon>
        <taxon>Dikarya</taxon>
        <taxon>Ascomycota</taxon>
        <taxon>Pezizomycotina</taxon>
        <taxon>Dothideomycetes</taxon>
        <taxon>Dothideomycetes incertae sedis</taxon>
        <taxon>Botryosphaeriales</taxon>
        <taxon>Phyllostictaceae</taxon>
        <taxon>Phyllosticta</taxon>
    </lineage>
</organism>
<name>A0ABR1YN45_9PEZI</name>
<accession>A0ABR1YN45</accession>